<keyword evidence="1" id="KW-0134">Cell wall</keyword>
<feature type="chain" id="PRO_5013277578" description="Gram-positive cocci surface proteins LPxTG domain-containing protein" evidence="6">
    <location>
        <begin position="27"/>
        <end position="584"/>
    </location>
</feature>
<feature type="domain" description="Gram-positive cocci surface proteins LPxTG" evidence="7">
    <location>
        <begin position="550"/>
        <end position="584"/>
    </location>
</feature>
<dbReference type="Gene3D" id="2.60.40.740">
    <property type="match status" value="1"/>
</dbReference>
<dbReference type="InterPro" id="IPR013783">
    <property type="entry name" value="Ig-like_fold"/>
</dbReference>
<dbReference type="Proteomes" id="UP000196258">
    <property type="component" value="Unassembled WGS sequence"/>
</dbReference>
<keyword evidence="2" id="KW-0964">Secreted</keyword>
<evidence type="ECO:0000256" key="3">
    <source>
        <dbReference type="ARBA" id="ARBA00022729"/>
    </source>
</evidence>
<evidence type="ECO:0000259" key="7">
    <source>
        <dbReference type="PROSITE" id="PS50847"/>
    </source>
</evidence>
<sequence length="584" mass="63426">MKAIKKIFSLMLVFLVGFALTLPAGASDKVDPKDNPDINPGIKTGTITINKEGSTFSIYKILDAVGKKGQNVYNYTVNGNFTDLIGEGKTYSLEKIAAMPNQLNINNYDGEGNLIGVTDPITEETSAFTTAAQAYIEENGIQPTATIPVGGTGETKVTLDIGFYIIIETGTSGDSASVASKSMLVPLPYVDTAEDNKLFWNFDLTITPKDEPVNVDKSIIEGDKKENISDNNVGDILTYQVDADIPHYDASTNTQMVKYIITDTLSKGLDFYIEGDPENNIDIIVSNFSGESKTLKPGTLETHQTTIGEEPYTYYSVTDGDYAVNYDGKTMTLVFDYPDIMAYNNLQLNYQVKINEDAVIGVEGNHNQVDLEYTNNNKTWDTSKPGDKTKTYVYGLKINKVDPDKNKLNGAEFQLYAGAPDPDGDYEGRDPLVTYKYENGQLVINSNDGKTAITDENGIAYLIGFEAGTYALVETKAPNGYIIPDGQMQLDVVETIGVDEDGKEAVTDVKYTLTTGDEVTKLPTEVLGDVEIGDGSVAVTTIVNPKGFNLPRTGGAGTWMFAVGGILIMAGMATAFVKLRKKEN</sequence>
<dbReference type="InterPro" id="IPR041033">
    <property type="entry name" value="SpaA_PFL_dom_1"/>
</dbReference>
<dbReference type="NCBIfam" id="NF033902">
    <property type="entry name" value="iso_D2_wall_anc"/>
    <property type="match status" value="1"/>
</dbReference>
<protein>
    <recommendedName>
        <fullName evidence="7">Gram-positive cocci surface proteins LPxTG domain-containing protein</fullName>
    </recommendedName>
</protein>
<keyword evidence="5" id="KW-1133">Transmembrane helix</keyword>
<evidence type="ECO:0000256" key="2">
    <source>
        <dbReference type="ARBA" id="ARBA00022525"/>
    </source>
</evidence>
<keyword evidence="3 6" id="KW-0732">Signal</keyword>
<evidence type="ECO:0000256" key="1">
    <source>
        <dbReference type="ARBA" id="ARBA00022512"/>
    </source>
</evidence>
<comment type="caution">
    <text evidence="8">The sequence shown here is derived from an EMBL/GenBank/DDBJ whole genome shotgun (WGS) entry which is preliminary data.</text>
</comment>
<evidence type="ECO:0000256" key="4">
    <source>
        <dbReference type="ARBA" id="ARBA00023088"/>
    </source>
</evidence>
<gene>
    <name evidence="8" type="ORF">B5E91_07745</name>
</gene>
<organism evidence="8 9">
    <name type="scientific">Thomasclavelia spiroformis</name>
    <dbReference type="NCBI Taxonomy" id="29348"/>
    <lineage>
        <taxon>Bacteria</taxon>
        <taxon>Bacillati</taxon>
        <taxon>Bacillota</taxon>
        <taxon>Erysipelotrichia</taxon>
        <taxon>Erysipelotrichales</taxon>
        <taxon>Coprobacillaceae</taxon>
        <taxon>Thomasclavelia</taxon>
    </lineage>
</organism>
<dbReference type="PROSITE" id="PS50847">
    <property type="entry name" value="GRAM_POS_ANCHORING"/>
    <property type="match status" value="1"/>
</dbReference>
<evidence type="ECO:0000313" key="9">
    <source>
        <dbReference type="Proteomes" id="UP000196258"/>
    </source>
</evidence>
<proteinExistence type="predicted"/>
<name>A0A1Y4QI90_9FIRM</name>
<dbReference type="InterPro" id="IPR048052">
    <property type="entry name" value="FM1-like"/>
</dbReference>
<dbReference type="Gene3D" id="2.60.40.10">
    <property type="entry name" value="Immunoglobulins"/>
    <property type="match status" value="2"/>
</dbReference>
<keyword evidence="4" id="KW-0572">Peptidoglycan-anchor</keyword>
<evidence type="ECO:0000256" key="5">
    <source>
        <dbReference type="SAM" id="Phobius"/>
    </source>
</evidence>
<keyword evidence="5" id="KW-0472">Membrane</keyword>
<dbReference type="Pfam" id="PF17802">
    <property type="entry name" value="SpaA"/>
    <property type="match status" value="1"/>
</dbReference>
<evidence type="ECO:0000256" key="6">
    <source>
        <dbReference type="SAM" id="SignalP"/>
    </source>
</evidence>
<dbReference type="Pfam" id="PF00746">
    <property type="entry name" value="Gram_pos_anchor"/>
    <property type="match status" value="1"/>
</dbReference>
<dbReference type="InterPro" id="IPR026466">
    <property type="entry name" value="Fim_isopep_form_D2_dom"/>
</dbReference>
<reference evidence="9" key="1">
    <citation type="submission" date="2017-04" db="EMBL/GenBank/DDBJ databases">
        <title>Function of individual gut microbiota members based on whole genome sequencing of pure cultures obtained from chicken caecum.</title>
        <authorList>
            <person name="Medvecky M."/>
            <person name="Cejkova D."/>
            <person name="Polansky O."/>
            <person name="Karasova D."/>
            <person name="Kubasova T."/>
            <person name="Cizek A."/>
            <person name="Rychlik I."/>
        </authorList>
    </citation>
    <scope>NUCLEOTIDE SEQUENCE [LARGE SCALE GENOMIC DNA]</scope>
    <source>
        <strain evidence="9">An149</strain>
    </source>
</reference>
<dbReference type="InterPro" id="IPR019931">
    <property type="entry name" value="LPXTG_anchor"/>
</dbReference>
<keyword evidence="5" id="KW-0812">Transmembrane</keyword>
<feature type="transmembrane region" description="Helical" evidence="5">
    <location>
        <begin position="559"/>
        <end position="579"/>
    </location>
</feature>
<feature type="signal peptide" evidence="6">
    <location>
        <begin position="1"/>
        <end position="26"/>
    </location>
</feature>
<dbReference type="NCBIfam" id="TIGR01167">
    <property type="entry name" value="LPXTG_anchor"/>
    <property type="match status" value="1"/>
</dbReference>
<accession>A0A1Y4QI90</accession>
<dbReference type="NCBIfam" id="TIGR04226">
    <property type="entry name" value="RrgB_K2N_iso_D2"/>
    <property type="match status" value="1"/>
</dbReference>
<evidence type="ECO:0000313" key="8">
    <source>
        <dbReference type="EMBL" id="OUQ04984.1"/>
    </source>
</evidence>
<dbReference type="AlphaFoldDB" id="A0A1Y4QI90"/>
<dbReference type="EMBL" id="NFLB01000008">
    <property type="protein sequence ID" value="OUQ04984.1"/>
    <property type="molecule type" value="Genomic_DNA"/>
</dbReference>
<dbReference type="RefSeq" id="WP_087256750.1">
    <property type="nucleotide sequence ID" value="NZ_NFLB01000008.1"/>
</dbReference>